<dbReference type="Proteomes" id="UP000002624">
    <property type="component" value="Unassembled WGS sequence"/>
</dbReference>
<name>C6HMC0_AJECH</name>
<dbReference type="HOGENOM" id="CLU_2157645_0_0_1"/>
<gene>
    <name evidence="2" type="ORF">HCDG_07236</name>
</gene>
<feature type="region of interest" description="Disordered" evidence="1">
    <location>
        <begin position="86"/>
        <end position="105"/>
    </location>
</feature>
<protein>
    <submittedName>
        <fullName evidence="2">Uncharacterized protein</fullName>
    </submittedName>
</protein>
<dbReference type="AlphaFoldDB" id="C6HMC0"/>
<evidence type="ECO:0000313" key="2">
    <source>
        <dbReference type="EMBL" id="EER38367.1"/>
    </source>
</evidence>
<organism evidence="2 3">
    <name type="scientific">Ajellomyces capsulatus (strain H143)</name>
    <name type="common">Darling's disease fungus</name>
    <name type="synonym">Histoplasma capsulatum</name>
    <dbReference type="NCBI Taxonomy" id="544712"/>
    <lineage>
        <taxon>Eukaryota</taxon>
        <taxon>Fungi</taxon>
        <taxon>Dikarya</taxon>
        <taxon>Ascomycota</taxon>
        <taxon>Pezizomycotina</taxon>
        <taxon>Eurotiomycetes</taxon>
        <taxon>Eurotiomycetidae</taxon>
        <taxon>Onygenales</taxon>
        <taxon>Ajellomycetaceae</taxon>
        <taxon>Histoplasma</taxon>
    </lineage>
</organism>
<proteinExistence type="predicted"/>
<evidence type="ECO:0000256" key="1">
    <source>
        <dbReference type="SAM" id="MobiDB-lite"/>
    </source>
</evidence>
<evidence type="ECO:0000313" key="3">
    <source>
        <dbReference type="Proteomes" id="UP000002624"/>
    </source>
</evidence>
<dbReference type="EMBL" id="GG692431">
    <property type="protein sequence ID" value="EER38367.1"/>
    <property type="molecule type" value="Genomic_DNA"/>
</dbReference>
<dbReference type="VEuPathDB" id="FungiDB:HCDG_07236"/>
<accession>C6HMC0</accession>
<reference evidence="3" key="1">
    <citation type="submission" date="2009-05" db="EMBL/GenBank/DDBJ databases">
        <title>The genome sequence of Ajellomyces capsulatus strain H143.</title>
        <authorList>
            <person name="Champion M."/>
            <person name="Cuomo C.A."/>
            <person name="Ma L.-J."/>
            <person name="Henn M.R."/>
            <person name="Sil A."/>
            <person name="Goldman B."/>
            <person name="Young S.K."/>
            <person name="Kodira C.D."/>
            <person name="Zeng Q."/>
            <person name="Koehrsen M."/>
            <person name="Alvarado L."/>
            <person name="Berlin A.M."/>
            <person name="Borenstein D."/>
            <person name="Chen Z."/>
            <person name="Engels R."/>
            <person name="Freedman E."/>
            <person name="Gellesch M."/>
            <person name="Goldberg J."/>
            <person name="Griggs A."/>
            <person name="Gujja S."/>
            <person name="Heiman D.I."/>
            <person name="Hepburn T.A."/>
            <person name="Howarth C."/>
            <person name="Jen D."/>
            <person name="Larson L."/>
            <person name="Lewis B."/>
            <person name="Mehta T."/>
            <person name="Park D."/>
            <person name="Pearson M."/>
            <person name="Roberts A."/>
            <person name="Saif S."/>
            <person name="Shea T.D."/>
            <person name="Shenoy N."/>
            <person name="Sisk P."/>
            <person name="Stolte C."/>
            <person name="Sykes S."/>
            <person name="Walk T."/>
            <person name="White J."/>
            <person name="Yandava C."/>
            <person name="Klein B."/>
            <person name="McEwen J.G."/>
            <person name="Puccia R."/>
            <person name="Goldman G.H."/>
            <person name="Felipe M.S."/>
            <person name="Nino-Vega G."/>
            <person name="San-Blas G."/>
            <person name="Taylor J.W."/>
            <person name="Mendoza L."/>
            <person name="Galagan J.E."/>
            <person name="Nusbaum C."/>
            <person name="Birren B.W."/>
        </authorList>
    </citation>
    <scope>NUCLEOTIDE SEQUENCE [LARGE SCALE GENOMIC DNA]</scope>
    <source>
        <strain evidence="3">H143</strain>
    </source>
</reference>
<sequence>MDRTAYGKAADGLTMFFFPCTRQSLHRPPADRRHILLLYHGNLPCLARVKNRSITTITIARHDSELPKRIPEIKFLGSVPAVDPPRRSITGGLDSNTLGTGKKPKISVAPRMSARGTCLAV</sequence>